<name>A0AA39S2Z2_ACESA</name>
<comment type="caution">
    <text evidence="2">The sequence shown here is derived from an EMBL/GenBank/DDBJ whole genome shotgun (WGS) entry which is preliminary data.</text>
</comment>
<sequence>MGAFLSTSTILDTSLNLQVKLGNGVLVHVKAQAQAQAQKKRKRSIYVLVEATTPSQFTNNRSADSQSHRKTSRACTQPHRYKHNYNTQQQPPAPGFFFFFYALVSFR</sequence>
<evidence type="ECO:0000313" key="3">
    <source>
        <dbReference type="Proteomes" id="UP001168877"/>
    </source>
</evidence>
<evidence type="ECO:0000256" key="1">
    <source>
        <dbReference type="SAM" id="MobiDB-lite"/>
    </source>
</evidence>
<gene>
    <name evidence="2" type="ORF">LWI29_007228</name>
</gene>
<dbReference type="AlphaFoldDB" id="A0AA39S2Z2"/>
<protein>
    <submittedName>
        <fullName evidence="2">Uncharacterized protein</fullName>
    </submittedName>
</protein>
<dbReference type="EMBL" id="JAUESC010000383">
    <property type="protein sequence ID" value="KAK0584074.1"/>
    <property type="molecule type" value="Genomic_DNA"/>
</dbReference>
<evidence type="ECO:0000313" key="2">
    <source>
        <dbReference type="EMBL" id="KAK0584074.1"/>
    </source>
</evidence>
<reference evidence="2" key="2">
    <citation type="submission" date="2023-06" db="EMBL/GenBank/DDBJ databases">
        <authorList>
            <person name="Swenson N.G."/>
            <person name="Wegrzyn J.L."/>
            <person name="Mcevoy S.L."/>
        </authorList>
    </citation>
    <scope>NUCLEOTIDE SEQUENCE</scope>
    <source>
        <strain evidence="2">NS2018</strain>
        <tissue evidence="2">Leaf</tissue>
    </source>
</reference>
<organism evidence="2 3">
    <name type="scientific">Acer saccharum</name>
    <name type="common">Sugar maple</name>
    <dbReference type="NCBI Taxonomy" id="4024"/>
    <lineage>
        <taxon>Eukaryota</taxon>
        <taxon>Viridiplantae</taxon>
        <taxon>Streptophyta</taxon>
        <taxon>Embryophyta</taxon>
        <taxon>Tracheophyta</taxon>
        <taxon>Spermatophyta</taxon>
        <taxon>Magnoliopsida</taxon>
        <taxon>eudicotyledons</taxon>
        <taxon>Gunneridae</taxon>
        <taxon>Pentapetalae</taxon>
        <taxon>rosids</taxon>
        <taxon>malvids</taxon>
        <taxon>Sapindales</taxon>
        <taxon>Sapindaceae</taxon>
        <taxon>Hippocastanoideae</taxon>
        <taxon>Acereae</taxon>
        <taxon>Acer</taxon>
    </lineage>
</organism>
<dbReference type="Proteomes" id="UP001168877">
    <property type="component" value="Unassembled WGS sequence"/>
</dbReference>
<accession>A0AA39S2Z2</accession>
<proteinExistence type="predicted"/>
<reference evidence="2" key="1">
    <citation type="journal article" date="2022" name="Plant J.">
        <title>Strategies of tolerance reflected in two North American maple genomes.</title>
        <authorList>
            <person name="McEvoy S.L."/>
            <person name="Sezen U.U."/>
            <person name="Trouern-Trend A."/>
            <person name="McMahon S.M."/>
            <person name="Schaberg P.G."/>
            <person name="Yang J."/>
            <person name="Wegrzyn J.L."/>
            <person name="Swenson N.G."/>
        </authorList>
    </citation>
    <scope>NUCLEOTIDE SEQUENCE</scope>
    <source>
        <strain evidence="2">NS2018</strain>
    </source>
</reference>
<feature type="region of interest" description="Disordered" evidence="1">
    <location>
        <begin position="57"/>
        <end position="76"/>
    </location>
</feature>
<keyword evidence="3" id="KW-1185">Reference proteome</keyword>